<feature type="repeat" description="PPR" evidence="2">
    <location>
        <begin position="122"/>
        <end position="156"/>
    </location>
</feature>
<protein>
    <recommendedName>
        <fullName evidence="5">Pentatricopeptide repeat-containing protein, chloroplastic</fullName>
    </recommendedName>
</protein>
<comment type="caution">
    <text evidence="3">The sequence shown here is derived from an EMBL/GenBank/DDBJ whole genome shotgun (WGS) entry which is preliminary data.</text>
</comment>
<dbReference type="EMBL" id="CAXAMN010021584">
    <property type="protein sequence ID" value="CAK9061129.1"/>
    <property type="molecule type" value="Genomic_DNA"/>
</dbReference>
<dbReference type="Gene3D" id="1.25.40.10">
    <property type="entry name" value="Tetratricopeptide repeat domain"/>
    <property type="match status" value="6"/>
</dbReference>
<dbReference type="NCBIfam" id="TIGR00756">
    <property type="entry name" value="PPR"/>
    <property type="match status" value="2"/>
</dbReference>
<dbReference type="Pfam" id="PF01535">
    <property type="entry name" value="PPR"/>
    <property type="match status" value="2"/>
</dbReference>
<evidence type="ECO:0000256" key="1">
    <source>
        <dbReference type="ARBA" id="ARBA00007626"/>
    </source>
</evidence>
<evidence type="ECO:0008006" key="5">
    <source>
        <dbReference type="Google" id="ProtNLM"/>
    </source>
</evidence>
<evidence type="ECO:0000313" key="4">
    <source>
        <dbReference type="Proteomes" id="UP001642484"/>
    </source>
</evidence>
<dbReference type="InterPro" id="IPR002885">
    <property type="entry name" value="PPR_rpt"/>
</dbReference>
<sequence length="627" mass="70383">MPFRRRGPSTSPEILLQEEAVHMEPRQITRLLQGMAKESPTLAAEALKSMKKKHLEANIFHFGAVIGACRSEWSLALTLLREAVEQTLQVDQISYNGTIRCSPWLVALRILDLMEEEMVWPNVISFNAAIAACEKAMQWHQALALLDDMPSRSLQPNSVTYNSAITACDKSQQWQTALHLLGTMPCRDVISYNAAISACSRSHQWTQSLQLLKSLEEEEEEALEADEVSYGAALRSSSSECFALDVLERIERRRLELNLIVWNSALSACAGNWPMVLSMLQQHEADAQSFTLALTACGTSSAWEAALAVLEQMPQRQVEVDDICFNSALHAVSSGRWDVALHMLQATDHVVDVVGYSACIRECPWEIAMWLFESMLDQRLQTDLVAFGAALGACERSGRWEQALSFLGSMPHRQHMPNTMCFNVALSACEKSSQWAVALQLLGTLGTADLVSFNAAISACEKAGMWQQALELWERLPQAHLEPDLITYNALISSCESQWPLALYFFEELQSSSSLVPDEVTLNSVMSVWPSWRDVLGLLQEMQMRDLRPDVISFGIAMDRAPWDWALELLKEMRDTAVKANSIVYTSAVLACERDDQQLKGVELLWEMRREHIVTQRRRASFGAWPP</sequence>
<dbReference type="InterPro" id="IPR011990">
    <property type="entry name" value="TPR-like_helical_dom_sf"/>
</dbReference>
<dbReference type="Pfam" id="PF13041">
    <property type="entry name" value="PPR_2"/>
    <property type="match status" value="2"/>
</dbReference>
<proteinExistence type="inferred from homology"/>
<feature type="repeat" description="PPR" evidence="2">
    <location>
        <begin position="383"/>
        <end position="417"/>
    </location>
</feature>
<keyword evidence="4" id="KW-1185">Reference proteome</keyword>
<feature type="repeat" description="PPR" evidence="2">
    <location>
        <begin position="188"/>
        <end position="222"/>
    </location>
</feature>
<dbReference type="PROSITE" id="PS51375">
    <property type="entry name" value="PPR"/>
    <property type="match status" value="4"/>
</dbReference>
<evidence type="ECO:0000256" key="2">
    <source>
        <dbReference type="PROSITE-ProRule" id="PRU00708"/>
    </source>
</evidence>
<accession>A0ABP0NEA6</accession>
<evidence type="ECO:0000313" key="3">
    <source>
        <dbReference type="EMBL" id="CAK9061129.1"/>
    </source>
</evidence>
<dbReference type="InterPro" id="IPR050872">
    <property type="entry name" value="PPR_P_subfamily"/>
</dbReference>
<organism evidence="3 4">
    <name type="scientific">Durusdinium trenchii</name>
    <dbReference type="NCBI Taxonomy" id="1381693"/>
    <lineage>
        <taxon>Eukaryota</taxon>
        <taxon>Sar</taxon>
        <taxon>Alveolata</taxon>
        <taxon>Dinophyceae</taxon>
        <taxon>Suessiales</taxon>
        <taxon>Symbiodiniaceae</taxon>
        <taxon>Durusdinium</taxon>
    </lineage>
</organism>
<gene>
    <name evidence="3" type="ORF">CCMP2556_LOCUS30067</name>
</gene>
<dbReference type="Proteomes" id="UP001642484">
    <property type="component" value="Unassembled WGS sequence"/>
</dbReference>
<comment type="similarity">
    <text evidence="1">Belongs to the PPR family. P subfamily.</text>
</comment>
<feature type="repeat" description="PPR" evidence="2">
    <location>
        <begin position="449"/>
        <end position="483"/>
    </location>
</feature>
<dbReference type="PANTHER" id="PTHR46128">
    <property type="entry name" value="MITOCHONDRIAL GROUP I INTRON SPLICING FACTOR CCM1"/>
    <property type="match status" value="1"/>
</dbReference>
<reference evidence="3 4" key="1">
    <citation type="submission" date="2024-02" db="EMBL/GenBank/DDBJ databases">
        <authorList>
            <person name="Chen Y."/>
            <person name="Shah S."/>
            <person name="Dougan E. K."/>
            <person name="Thang M."/>
            <person name="Chan C."/>
        </authorList>
    </citation>
    <scope>NUCLEOTIDE SEQUENCE [LARGE SCALE GENOMIC DNA]</scope>
</reference>
<name>A0ABP0NEA6_9DINO</name>
<dbReference type="PANTHER" id="PTHR46128:SF193">
    <property type="entry name" value="TETRATRICOPEPTIDE-LIKE HELICAL DOMAIN SUPERFAMILY"/>
    <property type="match status" value="1"/>
</dbReference>